<dbReference type="EMBL" id="LVVM01005402">
    <property type="protein sequence ID" value="OJA10649.1"/>
    <property type="molecule type" value="Genomic_DNA"/>
</dbReference>
<evidence type="ECO:0000259" key="2">
    <source>
        <dbReference type="Pfam" id="PF18503"/>
    </source>
</evidence>
<gene>
    <name evidence="3" type="ORF">AZE42_11957</name>
</gene>
<dbReference type="OrthoDB" id="1418352at2759"/>
<evidence type="ECO:0000313" key="3">
    <source>
        <dbReference type="EMBL" id="OJA10649.1"/>
    </source>
</evidence>
<evidence type="ECO:0000313" key="4">
    <source>
        <dbReference type="Proteomes" id="UP000183567"/>
    </source>
</evidence>
<feature type="compositionally biased region" description="Acidic residues" evidence="1">
    <location>
        <begin position="114"/>
        <end position="125"/>
    </location>
</feature>
<dbReference type="STRING" id="180088.A0A1J8QAL6"/>
<sequence>MILDEVFHGVLDQGQGCLIVFDEPEADNTYGAAIGTLGQVSEVVDSLYAKVRPLLLLSSGMFLQYYYRHKEHPTIRSHLAVLYDTLLQWILRLAVTDSTSFWRQERPKNGAQADAEDMKEDGNDDIDTRYDGYPTTEGNNDGNRNGYFVQDGSTTIPAAASSCQETQDILMSECQPEPTYVIGR</sequence>
<keyword evidence="4" id="KW-1185">Reference proteome</keyword>
<feature type="region of interest" description="Disordered" evidence="1">
    <location>
        <begin position="105"/>
        <end position="145"/>
    </location>
</feature>
<dbReference type="Gene3D" id="1.25.40.570">
    <property type="match status" value="1"/>
</dbReference>
<name>A0A1J8QAL6_9AGAM</name>
<organism evidence="3 4">
    <name type="scientific">Rhizopogon vesiculosus</name>
    <dbReference type="NCBI Taxonomy" id="180088"/>
    <lineage>
        <taxon>Eukaryota</taxon>
        <taxon>Fungi</taxon>
        <taxon>Dikarya</taxon>
        <taxon>Basidiomycota</taxon>
        <taxon>Agaricomycotina</taxon>
        <taxon>Agaricomycetes</taxon>
        <taxon>Agaricomycetidae</taxon>
        <taxon>Boletales</taxon>
        <taxon>Suillineae</taxon>
        <taxon>Rhizopogonaceae</taxon>
        <taxon>Rhizopogon</taxon>
    </lineage>
</organism>
<dbReference type="Pfam" id="PF18503">
    <property type="entry name" value="RPN6_C_helix"/>
    <property type="match status" value="1"/>
</dbReference>
<dbReference type="InterPro" id="IPR040780">
    <property type="entry name" value="Rpn6_C_helix"/>
</dbReference>
<dbReference type="Proteomes" id="UP000183567">
    <property type="component" value="Unassembled WGS sequence"/>
</dbReference>
<dbReference type="AlphaFoldDB" id="A0A1J8QAL6"/>
<evidence type="ECO:0000256" key="1">
    <source>
        <dbReference type="SAM" id="MobiDB-lite"/>
    </source>
</evidence>
<protein>
    <recommendedName>
        <fullName evidence="2">6S proteasome subunit Rpn6 C-terminal helix domain-containing protein</fullName>
    </recommendedName>
</protein>
<comment type="caution">
    <text evidence="3">The sequence shown here is derived from an EMBL/GenBank/DDBJ whole genome shotgun (WGS) entry which is preliminary data.</text>
</comment>
<proteinExistence type="predicted"/>
<accession>A0A1J8QAL6</accession>
<reference evidence="3 4" key="1">
    <citation type="submission" date="2016-03" db="EMBL/GenBank/DDBJ databases">
        <title>Comparative genomics of the ectomycorrhizal sister species Rhizopogon vinicolor and Rhizopogon vesiculosus (Basidiomycota: Boletales) reveals a divergence of the mating type B locus.</title>
        <authorList>
            <person name="Mujic A.B."/>
            <person name="Kuo A."/>
            <person name="Tritt A."/>
            <person name="Lipzen A."/>
            <person name="Chen C."/>
            <person name="Johnson J."/>
            <person name="Sharma A."/>
            <person name="Barry K."/>
            <person name="Grigoriev I.V."/>
            <person name="Spatafora J.W."/>
        </authorList>
    </citation>
    <scope>NUCLEOTIDE SEQUENCE [LARGE SCALE GENOMIC DNA]</scope>
    <source>
        <strain evidence="3 4">AM-OR11-056</strain>
    </source>
</reference>
<feature type="domain" description="6S proteasome subunit Rpn6 C-terminal helix" evidence="2">
    <location>
        <begin position="26"/>
        <end position="51"/>
    </location>
</feature>